<name>A0A1M5HDH8_SALEC</name>
<dbReference type="OrthoDB" id="1446355at2"/>
<accession>A0A1M5HDH8</accession>
<keyword evidence="3" id="KW-1185">Reference proteome</keyword>
<dbReference type="AlphaFoldDB" id="A0A1M5HDH8"/>
<reference evidence="3" key="1">
    <citation type="submission" date="2016-11" db="EMBL/GenBank/DDBJ databases">
        <authorList>
            <person name="Varghese N."/>
            <person name="Submissions S."/>
        </authorList>
    </citation>
    <scope>NUCLEOTIDE SEQUENCE [LARGE SCALE GENOMIC DNA]</scope>
    <source>
        <strain evidence="3">DSM 24579</strain>
    </source>
</reference>
<evidence type="ECO:0000313" key="3">
    <source>
        <dbReference type="Proteomes" id="UP000183945"/>
    </source>
</evidence>
<dbReference type="Proteomes" id="UP000183945">
    <property type="component" value="Unassembled WGS sequence"/>
</dbReference>
<evidence type="ECO:0000256" key="1">
    <source>
        <dbReference type="SAM" id="Coils"/>
    </source>
</evidence>
<sequence length="83" mass="9766">MSTLELKNQVIDKLENADENLLKKVQATINDHEENKIVAHTVSGKPLTIKEYRAEVFKAERDIEQGRYYTTSELKTEMEKWKR</sequence>
<protein>
    <recommendedName>
        <fullName evidence="4">Addiction module component</fullName>
    </recommendedName>
</protein>
<evidence type="ECO:0008006" key="4">
    <source>
        <dbReference type="Google" id="ProtNLM"/>
    </source>
</evidence>
<feature type="coiled-coil region" evidence="1">
    <location>
        <begin position="4"/>
        <end position="31"/>
    </location>
</feature>
<organism evidence="2 3">
    <name type="scientific">Salegentibacter echinorum</name>
    <dbReference type="NCBI Taxonomy" id="1073325"/>
    <lineage>
        <taxon>Bacteria</taxon>
        <taxon>Pseudomonadati</taxon>
        <taxon>Bacteroidota</taxon>
        <taxon>Flavobacteriia</taxon>
        <taxon>Flavobacteriales</taxon>
        <taxon>Flavobacteriaceae</taxon>
        <taxon>Salegentibacter</taxon>
    </lineage>
</organism>
<proteinExistence type="predicted"/>
<dbReference type="EMBL" id="FQVT01000005">
    <property type="protein sequence ID" value="SHG13872.1"/>
    <property type="molecule type" value="Genomic_DNA"/>
</dbReference>
<keyword evidence="1" id="KW-0175">Coiled coil</keyword>
<evidence type="ECO:0000313" key="2">
    <source>
        <dbReference type="EMBL" id="SHG13872.1"/>
    </source>
</evidence>
<dbReference type="RefSeq" id="WP_072879322.1">
    <property type="nucleotide sequence ID" value="NZ_FQVT01000005.1"/>
</dbReference>
<gene>
    <name evidence="2" type="ORF">SAMN05444483_10599</name>
</gene>
<dbReference type="STRING" id="1073325.SAMN05444483_10599"/>